<dbReference type="SUPFAM" id="SSF54060">
    <property type="entry name" value="His-Me finger endonucleases"/>
    <property type="match status" value="1"/>
</dbReference>
<reference evidence="2 3" key="1">
    <citation type="submission" date="2016-07" db="EMBL/GenBank/DDBJ databases">
        <title>Genome analysis of Sphingobacterium siyangense T12B17.</title>
        <authorList>
            <person name="Xu D."/>
            <person name="Su Y."/>
            <person name="Zheng S."/>
        </authorList>
    </citation>
    <scope>NUCLEOTIDE SEQUENCE [LARGE SCALE GENOMIC DNA]</scope>
    <source>
        <strain evidence="2 3">T12B17</strain>
    </source>
</reference>
<feature type="domain" description="NUMOD4" evidence="1">
    <location>
        <begin position="20"/>
        <end position="70"/>
    </location>
</feature>
<dbReference type="InterPro" id="IPR044925">
    <property type="entry name" value="His-Me_finger_sf"/>
</dbReference>
<gene>
    <name evidence="2" type="ORF">BCY89_21800</name>
</gene>
<dbReference type="Pfam" id="PF07463">
    <property type="entry name" value="NUMOD4"/>
    <property type="match status" value="1"/>
</dbReference>
<sequence length="251" mass="29289">METLVVYPYQDITTRNLSREIWMDIKKFEGYYQVSNLGRVRSLDRTVPHSRCGTQFVKGRILKQSVKKHYNASMDDHVNILHVTLANECESHYLIVRRLVFFTFKGLDLQDHDDIIINPIDNDGLNCRLNNLEMLTRSEKRYRTLEQNRIDPARINKMPEIVRPNFAIWKPVNRCDTNGKVLQTFPSIASAKKDPGSYNGTYISRAIRSGEPYRGFVWKLASRSVLDELSAQYPKRKKIRQKNIRLASNIL</sequence>
<name>A0A420G7B9_9SPHI</name>
<accession>A0A420G7B9</accession>
<dbReference type="InterPro" id="IPR010902">
    <property type="entry name" value="NUMOD4"/>
</dbReference>
<dbReference type="EMBL" id="MCAQ01000002">
    <property type="protein sequence ID" value="RKF41054.1"/>
    <property type="molecule type" value="Genomic_DNA"/>
</dbReference>
<organism evidence="2 3">
    <name type="scientific">Sphingobacterium siyangense</name>
    <dbReference type="NCBI Taxonomy" id="459529"/>
    <lineage>
        <taxon>Bacteria</taxon>
        <taxon>Pseudomonadati</taxon>
        <taxon>Bacteroidota</taxon>
        <taxon>Sphingobacteriia</taxon>
        <taxon>Sphingobacteriales</taxon>
        <taxon>Sphingobacteriaceae</taxon>
        <taxon>Sphingobacterium</taxon>
    </lineage>
</organism>
<comment type="caution">
    <text evidence="2">The sequence shown here is derived from an EMBL/GenBank/DDBJ whole genome shotgun (WGS) entry which is preliminary data.</text>
</comment>
<dbReference type="Gene3D" id="3.90.75.20">
    <property type="match status" value="1"/>
</dbReference>
<evidence type="ECO:0000259" key="1">
    <source>
        <dbReference type="Pfam" id="PF07463"/>
    </source>
</evidence>
<keyword evidence="3" id="KW-1185">Reference proteome</keyword>
<proteinExistence type="predicted"/>
<dbReference type="RefSeq" id="WP_120333124.1">
    <property type="nucleotide sequence ID" value="NZ_MCAQ01000002.1"/>
</dbReference>
<evidence type="ECO:0000313" key="2">
    <source>
        <dbReference type="EMBL" id="RKF41054.1"/>
    </source>
</evidence>
<evidence type="ECO:0000313" key="3">
    <source>
        <dbReference type="Proteomes" id="UP000286402"/>
    </source>
</evidence>
<dbReference type="AlphaFoldDB" id="A0A420G7B9"/>
<dbReference type="GO" id="GO:0016788">
    <property type="term" value="F:hydrolase activity, acting on ester bonds"/>
    <property type="evidence" value="ECO:0007669"/>
    <property type="project" value="InterPro"/>
</dbReference>
<protein>
    <recommendedName>
        <fullName evidence="1">NUMOD4 domain-containing protein</fullName>
    </recommendedName>
</protein>
<dbReference type="Proteomes" id="UP000286402">
    <property type="component" value="Unassembled WGS sequence"/>
</dbReference>